<keyword evidence="1" id="KW-0479">Metal-binding</keyword>
<evidence type="ECO:0000313" key="4">
    <source>
        <dbReference type="EMBL" id="RZN64851.1"/>
    </source>
</evidence>
<sequence>MYKMDIERFVNDATDNVNLKIKEVISKSGYPYQEILTDTLHIFDKRWDAALEICGVRALKGSKDVAESVAVVTGLITQAIFVLDDVIDKTDRREGKTAAWAKYGINSTLIAIHSLLNLSLEELIWIGGDKNVIYSALKSLDALLLGEYRDIKRNRRDVLTKDEYWKLCSEKAGEITKMFMSIASNFTNATEEERYTVTACSELVGVLSQVLDDLLDLEDDIKEGKTSLPVILLKEKKGSVDEETIWGDLREFGVLADIKDSIKIMTDEGTNLTYKLDDNSYTRLLRDVFVLWDKFCSILLKRDDVEDLFKLLGENGIERSFKVMFIDLKQDMSDDEVNIVFDSLIKKNLNKLR</sequence>
<evidence type="ECO:0000313" key="5">
    <source>
        <dbReference type="Proteomes" id="UP000317158"/>
    </source>
</evidence>
<dbReference type="InterPro" id="IPR008949">
    <property type="entry name" value="Isoprenoid_synthase_dom_sf"/>
</dbReference>
<dbReference type="SUPFAM" id="SSF48576">
    <property type="entry name" value="Terpenoid synthases"/>
    <property type="match status" value="1"/>
</dbReference>
<dbReference type="Proteomes" id="UP000317158">
    <property type="component" value="Unassembled WGS sequence"/>
</dbReference>
<organism evidence="4 5">
    <name type="scientific">Methanoliparum thermophilum</name>
    <dbReference type="NCBI Taxonomy" id="2491083"/>
    <lineage>
        <taxon>Archaea</taxon>
        <taxon>Methanobacteriati</taxon>
        <taxon>Methanobacteriota</taxon>
        <taxon>Candidatus Methanoliparia</taxon>
        <taxon>Candidatus Methanoliparales</taxon>
        <taxon>Candidatus Methanoliparaceae</taxon>
        <taxon>Candidatus Methanoliparum</taxon>
    </lineage>
</organism>
<dbReference type="Pfam" id="PF00348">
    <property type="entry name" value="polyprenyl_synt"/>
    <property type="match status" value="1"/>
</dbReference>
<reference evidence="4 5" key="1">
    <citation type="journal article" date="2019" name="Nat. Microbiol.">
        <title>Wide diversity of methane and short-chain alkane metabolisms in uncultured archaea.</title>
        <authorList>
            <person name="Borrel G."/>
            <person name="Adam P.S."/>
            <person name="McKay L.J."/>
            <person name="Chen L.X."/>
            <person name="Sierra-Garcia I.N."/>
            <person name="Sieber C.M."/>
            <person name="Letourneur Q."/>
            <person name="Ghozlane A."/>
            <person name="Andersen G.L."/>
            <person name="Li W.J."/>
            <person name="Hallam S.J."/>
            <person name="Muyzer G."/>
            <person name="de Oliveira V.M."/>
            <person name="Inskeep W.P."/>
            <person name="Banfield J.F."/>
            <person name="Gribaldo S."/>
        </authorList>
    </citation>
    <scope>NUCLEOTIDE SEQUENCE [LARGE SCALE GENOMIC DNA]</scope>
    <source>
        <strain evidence="4">NM1a</strain>
    </source>
</reference>
<comment type="similarity">
    <text evidence="3">Belongs to the FPP/GGPP synthase family.</text>
</comment>
<dbReference type="GO" id="GO:0008299">
    <property type="term" value="P:isoprenoid biosynthetic process"/>
    <property type="evidence" value="ECO:0007669"/>
    <property type="project" value="InterPro"/>
</dbReference>
<dbReference type="Gene3D" id="1.10.600.10">
    <property type="entry name" value="Farnesyl Diphosphate Synthase"/>
    <property type="match status" value="1"/>
</dbReference>
<name>A0A520KSF7_METT2</name>
<gene>
    <name evidence="4" type="ORF">EF806_02040</name>
</gene>
<dbReference type="EMBL" id="RXIF01000004">
    <property type="protein sequence ID" value="RZN64851.1"/>
    <property type="molecule type" value="Genomic_DNA"/>
</dbReference>
<evidence type="ECO:0008006" key="6">
    <source>
        <dbReference type="Google" id="ProtNLM"/>
    </source>
</evidence>
<dbReference type="GO" id="GO:0046872">
    <property type="term" value="F:metal ion binding"/>
    <property type="evidence" value="ECO:0007669"/>
    <property type="project" value="UniProtKB-KW"/>
</dbReference>
<protein>
    <recommendedName>
        <fullName evidence="6">Polyprenyl synthetase family protein</fullName>
    </recommendedName>
</protein>
<evidence type="ECO:0000256" key="2">
    <source>
        <dbReference type="ARBA" id="ARBA00022842"/>
    </source>
</evidence>
<evidence type="ECO:0000256" key="1">
    <source>
        <dbReference type="ARBA" id="ARBA00022723"/>
    </source>
</evidence>
<dbReference type="PANTHER" id="PTHR12001">
    <property type="entry name" value="GERANYLGERANYL PYROPHOSPHATE SYNTHASE"/>
    <property type="match status" value="1"/>
</dbReference>
<keyword evidence="2" id="KW-0460">Magnesium</keyword>
<keyword evidence="3" id="KW-0808">Transferase</keyword>
<comment type="caution">
    <text evidence="4">The sequence shown here is derived from an EMBL/GenBank/DDBJ whole genome shotgun (WGS) entry which is preliminary data.</text>
</comment>
<dbReference type="GO" id="GO:0004659">
    <property type="term" value="F:prenyltransferase activity"/>
    <property type="evidence" value="ECO:0007669"/>
    <property type="project" value="InterPro"/>
</dbReference>
<accession>A0A520KSF7</accession>
<evidence type="ECO:0000256" key="3">
    <source>
        <dbReference type="RuleBase" id="RU004466"/>
    </source>
</evidence>
<proteinExistence type="inferred from homology"/>
<dbReference type="AlphaFoldDB" id="A0A520KSF7"/>
<dbReference type="InterPro" id="IPR000092">
    <property type="entry name" value="Polyprenyl_synt"/>
</dbReference>
<dbReference type="PANTHER" id="PTHR12001:SF44">
    <property type="entry name" value="GERANYLGERANYL PYROPHOSPHATE SYNTHASE"/>
    <property type="match status" value="1"/>
</dbReference>